<feature type="transmembrane region" description="Helical" evidence="1">
    <location>
        <begin position="128"/>
        <end position="144"/>
    </location>
</feature>
<dbReference type="EMBL" id="JAFLVR010000004">
    <property type="protein sequence ID" value="MBO0450953.1"/>
    <property type="molecule type" value="Genomic_DNA"/>
</dbReference>
<keyword evidence="3" id="KW-1185">Reference proteome</keyword>
<protein>
    <submittedName>
        <fullName evidence="2">Uncharacterized protein</fullName>
    </submittedName>
</protein>
<name>A0ABS3HCL2_9ENTE</name>
<organism evidence="2 3">
    <name type="scientific">Candidatus Enterococcus murrayae</name>
    <dbReference type="NCBI Taxonomy" id="2815321"/>
    <lineage>
        <taxon>Bacteria</taxon>
        <taxon>Bacillati</taxon>
        <taxon>Bacillota</taxon>
        <taxon>Bacilli</taxon>
        <taxon>Lactobacillales</taxon>
        <taxon>Enterococcaceae</taxon>
        <taxon>Enterococcus</taxon>
    </lineage>
</organism>
<comment type="caution">
    <text evidence="2">The sequence shown here is derived from an EMBL/GenBank/DDBJ whole genome shotgun (WGS) entry which is preliminary data.</text>
</comment>
<accession>A0ABS3HCL2</accession>
<feature type="transmembrane region" description="Helical" evidence="1">
    <location>
        <begin position="150"/>
        <end position="169"/>
    </location>
</feature>
<proteinExistence type="predicted"/>
<feature type="transmembrane region" description="Helical" evidence="1">
    <location>
        <begin position="70"/>
        <end position="90"/>
    </location>
</feature>
<dbReference type="Proteomes" id="UP000664495">
    <property type="component" value="Unassembled WGS sequence"/>
</dbReference>
<evidence type="ECO:0000313" key="2">
    <source>
        <dbReference type="EMBL" id="MBO0450953.1"/>
    </source>
</evidence>
<keyword evidence="1" id="KW-0472">Membrane</keyword>
<reference evidence="2 3" key="1">
    <citation type="submission" date="2021-03" db="EMBL/GenBank/DDBJ databases">
        <title>Enterococcal diversity collection.</title>
        <authorList>
            <person name="Gilmore M.S."/>
            <person name="Schwartzman J."/>
            <person name="Van Tyne D."/>
            <person name="Martin M."/>
            <person name="Earl A.M."/>
            <person name="Manson A.L."/>
            <person name="Straub T."/>
            <person name="Salamzade R."/>
            <person name="Saavedra J."/>
            <person name="Lebreton F."/>
            <person name="Prichula J."/>
            <person name="Schaufler K."/>
            <person name="Gaca A."/>
            <person name="Sgardioli B."/>
            <person name="Wagenaar J."/>
            <person name="Strong T."/>
        </authorList>
    </citation>
    <scope>NUCLEOTIDE SEQUENCE [LARGE SCALE GENOMIC DNA]</scope>
    <source>
        <strain evidence="2 3">MJM16</strain>
    </source>
</reference>
<evidence type="ECO:0000313" key="3">
    <source>
        <dbReference type="Proteomes" id="UP000664495"/>
    </source>
</evidence>
<keyword evidence="1" id="KW-1133">Transmembrane helix</keyword>
<keyword evidence="1" id="KW-0812">Transmembrane</keyword>
<gene>
    <name evidence="2" type="ORF">JZO85_01650</name>
</gene>
<evidence type="ECO:0000256" key="1">
    <source>
        <dbReference type="SAM" id="Phobius"/>
    </source>
</evidence>
<sequence>MNDKHLNPNIYICKTDDGKKIYFNKESRTFGSITYSGRNVGVGATVTASLIGSFFFRRFDHIILIPKHEISGPILAGIIGIFFGFLAGMVHKRLWSKKQLIAKEIKVDKESLDNFLVLANVELDENKGLLLILFLGAAISGIVFHLDREILLLIGEAVLISIGVYYFYVYDFKTRKKIYAELKEMKI</sequence>
<dbReference type="RefSeq" id="WP_207106765.1">
    <property type="nucleotide sequence ID" value="NZ_JAFLVR010000004.1"/>
</dbReference>